<sequence length="178" mass="19950">MASRDIWSHGSGRQLPDLLGSALMALLLRTDDARPAYFCSPWITNFTVARNAFRDFEFLLPDLSDQEAISFADYLVHLARSRPVRMVSTAQAVSLAFLQSPGLRSSGVEHRLAGDGFHEKGILAPGFYLEGSMNLTHNGVYVNGEKVTYHAESDSDGEGRIARAYLEFNRRWELLERQ</sequence>
<proteinExistence type="predicted"/>
<evidence type="ECO:0000313" key="2">
    <source>
        <dbReference type="Proteomes" id="UP001207654"/>
    </source>
</evidence>
<name>A0ABT4ABR7_9BACT</name>
<gene>
    <name evidence="1" type="ORF">OV287_32170</name>
</gene>
<organism evidence="1 2">
    <name type="scientific">Archangium lansingense</name>
    <dbReference type="NCBI Taxonomy" id="2995310"/>
    <lineage>
        <taxon>Bacteria</taxon>
        <taxon>Pseudomonadati</taxon>
        <taxon>Myxococcota</taxon>
        <taxon>Myxococcia</taxon>
        <taxon>Myxococcales</taxon>
        <taxon>Cystobacterineae</taxon>
        <taxon>Archangiaceae</taxon>
        <taxon>Archangium</taxon>
    </lineage>
</organism>
<protein>
    <submittedName>
        <fullName evidence="1">Uncharacterized protein</fullName>
    </submittedName>
</protein>
<dbReference type="RefSeq" id="WP_267537865.1">
    <property type="nucleotide sequence ID" value="NZ_JAPNKA010000001.1"/>
</dbReference>
<accession>A0ABT4ABR7</accession>
<evidence type="ECO:0000313" key="1">
    <source>
        <dbReference type="EMBL" id="MCY1079128.1"/>
    </source>
</evidence>
<keyword evidence="2" id="KW-1185">Reference proteome</keyword>
<comment type="caution">
    <text evidence="1">The sequence shown here is derived from an EMBL/GenBank/DDBJ whole genome shotgun (WGS) entry which is preliminary data.</text>
</comment>
<dbReference type="Proteomes" id="UP001207654">
    <property type="component" value="Unassembled WGS sequence"/>
</dbReference>
<dbReference type="EMBL" id="JAPNKA010000001">
    <property type="protein sequence ID" value="MCY1079128.1"/>
    <property type="molecule type" value="Genomic_DNA"/>
</dbReference>
<reference evidence="1 2" key="1">
    <citation type="submission" date="2022-11" db="EMBL/GenBank/DDBJ databases">
        <title>Minimal conservation of predation-associated metabolite biosynthetic gene clusters underscores biosynthetic potential of Myxococcota including descriptions for ten novel species: Archangium lansinium sp. nov., Myxococcus landrumus sp. nov., Nannocystis bai.</title>
        <authorList>
            <person name="Ahearne A."/>
            <person name="Stevens C."/>
            <person name="Phillips K."/>
        </authorList>
    </citation>
    <scope>NUCLEOTIDE SEQUENCE [LARGE SCALE GENOMIC DNA]</scope>
    <source>
        <strain evidence="1 2">MIWBW</strain>
    </source>
</reference>